<feature type="region of interest" description="Disordered" evidence="1">
    <location>
        <begin position="321"/>
        <end position="344"/>
    </location>
</feature>
<dbReference type="AlphaFoldDB" id="A0A6V7H9Z7"/>
<accession>A0A6V7H9Z7</accession>
<dbReference type="EMBL" id="CAJDYZ010009433">
    <property type="protein sequence ID" value="CAD1476518.1"/>
    <property type="molecule type" value="Genomic_DNA"/>
</dbReference>
<dbReference type="OrthoDB" id="10403074at2759"/>
<reference evidence="2" key="1">
    <citation type="submission" date="2020-07" db="EMBL/GenBank/DDBJ databases">
        <authorList>
            <person name="Nazaruddin N."/>
        </authorList>
    </citation>
    <scope>NUCLEOTIDE SEQUENCE</scope>
</reference>
<keyword evidence="3" id="KW-1185">Reference proteome</keyword>
<sequence>MFGTKGGRGGGRSGTCFTFTLSRSLIFCGGFGNVGGFFEYALAILSQYAVTEFELLRFLRSCRTYCHVTSASQQLSTAEEKHLSRQYLPSLLFGGITSRPMVLRKPTFGSKSGVWSNTSGCSCGIGNTDSTICSVSKGTSGGSGFNLYLFSTLQSSISIGREERESDSRARKANSKKPYYSYLPFLILKVVRPNMARNASFFSEYCNLAGGPLIIQRSTSFVSSSPSESELHARPDTEGKWREGIEMIGAKGIVRDGGGGGGGGPITAGVKDEIEGIGGIGGGPPIAAELIAGGGPRFRGGRVEVKGGGIAAELTDEQIVAEPKDGGGGPMGAVGFGNVDKREW</sequence>
<evidence type="ECO:0000313" key="2">
    <source>
        <dbReference type="EMBL" id="CAD1476518.1"/>
    </source>
</evidence>
<protein>
    <submittedName>
        <fullName evidence="2">Uncharacterized protein</fullName>
    </submittedName>
</protein>
<evidence type="ECO:0000256" key="1">
    <source>
        <dbReference type="SAM" id="MobiDB-lite"/>
    </source>
</evidence>
<gene>
    <name evidence="2" type="ORF">MHI_LOCUS650457</name>
</gene>
<organism evidence="2 3">
    <name type="scientific">Heterotrigona itama</name>
    <dbReference type="NCBI Taxonomy" id="395501"/>
    <lineage>
        <taxon>Eukaryota</taxon>
        <taxon>Metazoa</taxon>
        <taxon>Ecdysozoa</taxon>
        <taxon>Arthropoda</taxon>
        <taxon>Hexapoda</taxon>
        <taxon>Insecta</taxon>
        <taxon>Pterygota</taxon>
        <taxon>Neoptera</taxon>
        <taxon>Endopterygota</taxon>
        <taxon>Hymenoptera</taxon>
        <taxon>Apocrita</taxon>
        <taxon>Aculeata</taxon>
        <taxon>Apoidea</taxon>
        <taxon>Anthophila</taxon>
        <taxon>Apidae</taxon>
        <taxon>Heterotrigona</taxon>
    </lineage>
</organism>
<dbReference type="Proteomes" id="UP000752696">
    <property type="component" value="Unassembled WGS sequence"/>
</dbReference>
<evidence type="ECO:0000313" key="3">
    <source>
        <dbReference type="Proteomes" id="UP000752696"/>
    </source>
</evidence>
<feature type="compositionally biased region" description="Gly residues" evidence="1">
    <location>
        <begin position="326"/>
        <end position="335"/>
    </location>
</feature>
<proteinExistence type="predicted"/>
<name>A0A6V7H9Z7_9HYME</name>
<comment type="caution">
    <text evidence="2">The sequence shown here is derived from an EMBL/GenBank/DDBJ whole genome shotgun (WGS) entry which is preliminary data.</text>
</comment>